<dbReference type="Pfam" id="PF05686">
    <property type="entry name" value="Glyco_transf_90"/>
    <property type="match status" value="1"/>
</dbReference>
<feature type="transmembrane region" description="Helical" evidence="1">
    <location>
        <begin position="120"/>
        <end position="142"/>
    </location>
</feature>
<gene>
    <name evidence="3" type="ORF">DL764_002880</name>
</gene>
<evidence type="ECO:0000259" key="2">
    <source>
        <dbReference type="SMART" id="SM00672"/>
    </source>
</evidence>
<feature type="transmembrane region" description="Helical" evidence="1">
    <location>
        <begin position="196"/>
        <end position="213"/>
    </location>
</feature>
<proteinExistence type="predicted"/>
<comment type="caution">
    <text evidence="3">The sequence shown here is derived from an EMBL/GenBank/DDBJ whole genome shotgun (WGS) entry which is preliminary data.</text>
</comment>
<feature type="transmembrane region" description="Helical" evidence="1">
    <location>
        <begin position="42"/>
        <end position="61"/>
    </location>
</feature>
<keyword evidence="1" id="KW-1133">Transmembrane helix</keyword>
<dbReference type="InterPro" id="IPR051091">
    <property type="entry name" value="O-Glucosyltr/Glycosyltrsf_90"/>
</dbReference>
<feature type="transmembrane region" description="Helical" evidence="1">
    <location>
        <begin position="148"/>
        <end position="175"/>
    </location>
</feature>
<feature type="transmembrane region" description="Helical" evidence="1">
    <location>
        <begin position="18"/>
        <end position="35"/>
    </location>
</feature>
<feature type="domain" description="Glycosyl transferase CAP10" evidence="2">
    <location>
        <begin position="538"/>
        <end position="836"/>
    </location>
</feature>
<dbReference type="OrthoDB" id="202415at2759"/>
<dbReference type="InterPro" id="IPR006598">
    <property type="entry name" value="CAP10"/>
</dbReference>
<protein>
    <recommendedName>
        <fullName evidence="2">Glycosyl transferase CAP10 domain-containing protein</fullName>
    </recommendedName>
</protein>
<dbReference type="Proteomes" id="UP000293360">
    <property type="component" value="Unassembled WGS sequence"/>
</dbReference>
<dbReference type="PANTHER" id="PTHR12203">
    <property type="entry name" value="KDEL LYS-ASP-GLU-LEU CONTAINING - RELATED"/>
    <property type="match status" value="1"/>
</dbReference>
<keyword evidence="1" id="KW-0812">Transmembrane</keyword>
<evidence type="ECO:0000313" key="3">
    <source>
        <dbReference type="EMBL" id="RYP06887.1"/>
    </source>
</evidence>
<sequence length="840" mass="95379">MLLNKFTLGTRCANSPETSSILCLAAALLIAWFRPPPTEGPSAILTEIFCWIWLSIWFEFLPWSGVPWRFLHTAAANDSKIRLGAIGISIAFAALGKSLDDCRWIEPAVIPALAIIRRRSWPIVLVQSSVAALSILCLRPLFQFYNTVTIAIVVGAASLCFVALLVLYNSLIAIFEGRDLLRVGGRNNVETKPIRLILAVVLPLLGLMYWSWIKRDNSPHAIGTSISGGAVGAAQWIFLFQATQTLPWDVAATTGAFSSASYTRDQAIRNFSAFTLKHLFAAIAALAQTIFELPGSRLKHILWLLVICPLLAIPSHPGRRISAVVGGDWLVAQDVVHGPLSVLPVHHGKHPIEELVQRSRDKFQSMLNNQSRTYEDAEAEYRRRYSIDPPPGFDAWFEFAREKNSLIIDEFDTLFDSIAPFLRIPPGSVRRFMDEAMGPGHIARCGFRDGKLTGDCGPRGKTVESMTAPFQHNLPNIDILINGLDEPTVLMSPKYDDTAVWDNRCEKDPRRCIAELCGSEWPRLQTARHQVSAKLPLSLPFIQDIQDSKDVCAHPEYADLHGYYISPPSFQRVRKPVPILSQAKLSVHSDILMPSQIYLRGYDNLNDYGYVDDTEHDPEWENKESKLYWIGSNTGGGDYDSSWHAMHRQRFVALTQDPAETSRIPVVYLNETEPGAWTPWQNGNLLPTLAEVHFHAIRLCVWTECKAQMKYFHMVDRQPDEVQYRYKFVMDLDGNSYSGRFYSHLRSRSTSLKMTIFREWHDDRLFPWVHYVPVSLSMKELPDVMRFLATTERGLEISKDIANEGREWWGKTLRIEDFQVYFYRLLLELARVLDEERVVT</sequence>
<organism evidence="3 4">
    <name type="scientific">Monosporascus ibericus</name>
    <dbReference type="NCBI Taxonomy" id="155417"/>
    <lineage>
        <taxon>Eukaryota</taxon>
        <taxon>Fungi</taxon>
        <taxon>Dikarya</taxon>
        <taxon>Ascomycota</taxon>
        <taxon>Pezizomycotina</taxon>
        <taxon>Sordariomycetes</taxon>
        <taxon>Xylariomycetidae</taxon>
        <taxon>Xylariales</taxon>
        <taxon>Xylariales incertae sedis</taxon>
        <taxon>Monosporascus</taxon>
    </lineage>
</organism>
<evidence type="ECO:0000256" key="1">
    <source>
        <dbReference type="SAM" id="Phobius"/>
    </source>
</evidence>
<keyword evidence="4" id="KW-1185">Reference proteome</keyword>
<dbReference type="EMBL" id="QJNU01000113">
    <property type="protein sequence ID" value="RYP06887.1"/>
    <property type="molecule type" value="Genomic_DNA"/>
</dbReference>
<dbReference type="AlphaFoldDB" id="A0A4Q4TM24"/>
<accession>A0A4Q4TM24</accession>
<reference evidence="3 4" key="1">
    <citation type="submission" date="2018-06" db="EMBL/GenBank/DDBJ databases">
        <title>Complete Genomes of Monosporascus.</title>
        <authorList>
            <person name="Robinson A.J."/>
            <person name="Natvig D.O."/>
        </authorList>
    </citation>
    <scope>NUCLEOTIDE SEQUENCE [LARGE SCALE GENOMIC DNA]</scope>
    <source>
        <strain evidence="3 4">CBS 110550</strain>
    </source>
</reference>
<keyword evidence="1" id="KW-0472">Membrane</keyword>
<dbReference type="PANTHER" id="PTHR12203:SF61">
    <property type="entry name" value="CAPSULE PROTEIN"/>
    <property type="match status" value="1"/>
</dbReference>
<name>A0A4Q4TM24_9PEZI</name>
<evidence type="ECO:0000313" key="4">
    <source>
        <dbReference type="Proteomes" id="UP000293360"/>
    </source>
</evidence>
<dbReference type="SMART" id="SM00672">
    <property type="entry name" value="CAP10"/>
    <property type="match status" value="1"/>
</dbReference>